<feature type="coiled-coil region" evidence="1">
    <location>
        <begin position="215"/>
        <end position="269"/>
    </location>
</feature>
<gene>
    <name evidence="4" type="primary">LOC107759434</name>
</gene>
<name>A0A1S3WYZ8_TOBAC</name>
<dbReference type="RefSeq" id="XP_016432864.1">
    <property type="nucleotide sequence ID" value="XM_016577378.1"/>
</dbReference>
<protein>
    <recommendedName>
        <fullName evidence="3">Retrovirus-related Pol polyprotein from transposon TNT 1-94-like beta-barrel domain-containing protein</fullName>
    </recommendedName>
</protein>
<feature type="compositionally biased region" description="Polar residues" evidence="2">
    <location>
        <begin position="416"/>
        <end position="431"/>
    </location>
</feature>
<reference evidence="4" key="1">
    <citation type="submission" date="2025-08" db="UniProtKB">
        <authorList>
            <consortium name="RefSeq"/>
        </authorList>
    </citation>
    <scope>IDENTIFICATION</scope>
</reference>
<organism evidence="4">
    <name type="scientific">Nicotiana tabacum</name>
    <name type="common">Common tobacco</name>
    <dbReference type="NCBI Taxonomy" id="4097"/>
    <lineage>
        <taxon>Eukaryota</taxon>
        <taxon>Viridiplantae</taxon>
        <taxon>Streptophyta</taxon>
        <taxon>Embryophyta</taxon>
        <taxon>Tracheophyta</taxon>
        <taxon>Spermatophyta</taxon>
        <taxon>Magnoliopsida</taxon>
        <taxon>eudicotyledons</taxon>
        <taxon>Gunneridae</taxon>
        <taxon>Pentapetalae</taxon>
        <taxon>asterids</taxon>
        <taxon>lamiids</taxon>
        <taxon>Solanales</taxon>
        <taxon>Solanaceae</taxon>
        <taxon>Nicotianoideae</taxon>
        <taxon>Nicotianeae</taxon>
        <taxon>Nicotiana</taxon>
    </lineage>
</organism>
<feature type="domain" description="Retrovirus-related Pol polyprotein from transposon TNT 1-94-like beta-barrel" evidence="3">
    <location>
        <begin position="346"/>
        <end position="389"/>
    </location>
</feature>
<accession>A0A1S3WYZ8</accession>
<evidence type="ECO:0000256" key="2">
    <source>
        <dbReference type="SAM" id="MobiDB-lite"/>
    </source>
</evidence>
<proteinExistence type="predicted"/>
<evidence type="ECO:0000313" key="4">
    <source>
        <dbReference type="RefSeq" id="XP_016432864.1"/>
    </source>
</evidence>
<dbReference type="Pfam" id="PF22936">
    <property type="entry name" value="Pol_BBD"/>
    <property type="match status" value="1"/>
</dbReference>
<evidence type="ECO:0000259" key="3">
    <source>
        <dbReference type="Pfam" id="PF22936"/>
    </source>
</evidence>
<dbReference type="PaxDb" id="4097-A0A1S3WYZ8"/>
<keyword evidence="1" id="KW-0175">Coiled coil</keyword>
<feature type="region of interest" description="Disordered" evidence="2">
    <location>
        <begin position="377"/>
        <end position="457"/>
    </location>
</feature>
<sequence length="486" mass="55383">MFSRFNKVLGVLKSFGRPIKSGKQVRKILGSLSTIWQPKVIALECQDLDKISYDELRGDLIAFEKTHLYRQIQEKKKTVSFNATMAEPKNEDEVEGGEQDENIAMLSQVMTNLMRRNKNYSRGSIVGKYKRRKLFGAWSNEEEFDHEEIANMCFMDLSDNEEPDKLALMTYNNEEEDDSRRPYSPLDEGTSEVHTHLCPSCYKLQEFVDIALADIERVVNELRKVKIKREREREKKDCALKLEICEVESDIHQKEVNELRLQLNGTELELRIILEMSTTHLAPTVAKEVTPQIIAGSKTTGGGFGDQNLQIKLKNLTSQDPSRLGYLKISNHVLQEHHKKNRKGKWYLDSACSRHMKGDKQLFKSITKLDGETITFGDKSKGNVISTGKEKDHQTKSANQQNQPVEAPSEDHDLSPPNQSTNISSGNTPNEWRNEPGYPRKFIIGDPQEGITTRRSQKNTSHIALISQIEPKKIDEALNILIGSTL</sequence>
<dbReference type="AlphaFoldDB" id="A0A1S3WYZ8"/>
<evidence type="ECO:0000256" key="1">
    <source>
        <dbReference type="SAM" id="Coils"/>
    </source>
</evidence>
<dbReference type="InterPro" id="IPR054722">
    <property type="entry name" value="PolX-like_BBD"/>
</dbReference>
<dbReference type="OrthoDB" id="5378265at2759"/>
<dbReference type="KEGG" id="nta:107759434"/>